<protein>
    <recommendedName>
        <fullName evidence="3">RNA polymerase sigma factor 70 region 4 type 2 domain-containing protein</fullName>
    </recommendedName>
</protein>
<dbReference type="RefSeq" id="WP_116722557.1">
    <property type="nucleotide sequence ID" value="NZ_CP011524.1"/>
</dbReference>
<dbReference type="EMBL" id="QEKK01000015">
    <property type="protein sequence ID" value="PVY46462.1"/>
    <property type="molecule type" value="Genomic_DNA"/>
</dbReference>
<dbReference type="OrthoDB" id="1825091at2"/>
<sequence length="281" mass="32801">MSAAYKFPYDTPLRYLPLVYMLPYDLLVRCPTLRKLPRNMGALNAPEWAGVIQSQQFLNEVLDAVASLAFPHFGFGGWKEHYTGWCPVWRLSYALPLWAKGVERVRGWGVQALFDLPSDFEIPFFDPDDVRSVMKQVVEQTIEEQGWGPMLEVVREMPCDEDFEKWDTNARKDFLRKWYHTRSKRVQTVSLEECMEDEDSSIHSLPAPDGDFTGQVEREDFCQRFKATLSQKDMAILELRVDGYTYEEIADRLGYKTHSAVVKRMEAIKKRFIQYENETGR</sequence>
<dbReference type="InterPro" id="IPR016032">
    <property type="entry name" value="Sig_transdc_resp-reg_C-effctor"/>
</dbReference>
<dbReference type="Gene3D" id="1.10.10.10">
    <property type="entry name" value="Winged helix-like DNA-binding domain superfamily/Winged helix DNA-binding domain"/>
    <property type="match status" value="1"/>
</dbReference>
<dbReference type="InterPro" id="IPR036388">
    <property type="entry name" value="WH-like_DNA-bd_sf"/>
</dbReference>
<dbReference type="AlphaFoldDB" id="A0A2U1BCS9"/>
<dbReference type="Proteomes" id="UP000245778">
    <property type="component" value="Unassembled WGS sequence"/>
</dbReference>
<dbReference type="GO" id="GO:0006355">
    <property type="term" value="P:regulation of DNA-templated transcription"/>
    <property type="evidence" value="ECO:0007669"/>
    <property type="project" value="InterPro"/>
</dbReference>
<proteinExistence type="predicted"/>
<evidence type="ECO:0000313" key="1">
    <source>
        <dbReference type="EMBL" id="PVY46462.1"/>
    </source>
</evidence>
<dbReference type="SUPFAM" id="SSF46894">
    <property type="entry name" value="C-terminal effector domain of the bipartite response regulators"/>
    <property type="match status" value="1"/>
</dbReference>
<accession>A0A2U1BCS9</accession>
<evidence type="ECO:0008006" key="3">
    <source>
        <dbReference type="Google" id="ProtNLM"/>
    </source>
</evidence>
<dbReference type="GO" id="GO:0003677">
    <property type="term" value="F:DNA binding"/>
    <property type="evidence" value="ECO:0007669"/>
    <property type="project" value="InterPro"/>
</dbReference>
<dbReference type="GeneID" id="93229990"/>
<name>A0A2U1BCS9_9FIRM</name>
<reference evidence="1 2" key="1">
    <citation type="submission" date="2018-04" db="EMBL/GenBank/DDBJ databases">
        <title>Genomic Encyclopedia of Type Strains, Phase IV (KMG-IV): sequencing the most valuable type-strain genomes for metagenomic binning, comparative biology and taxonomic classification.</title>
        <authorList>
            <person name="Goeker M."/>
        </authorList>
    </citation>
    <scope>NUCLEOTIDE SEQUENCE [LARGE SCALE GENOMIC DNA]</scope>
    <source>
        <strain evidence="1 2">DSM 26588</strain>
    </source>
</reference>
<gene>
    <name evidence="1" type="ORF">C7373_11510</name>
</gene>
<evidence type="ECO:0000313" key="2">
    <source>
        <dbReference type="Proteomes" id="UP000245778"/>
    </source>
</evidence>
<organism evidence="1 2">
    <name type="scientific">Intestinimonas butyriciproducens</name>
    <dbReference type="NCBI Taxonomy" id="1297617"/>
    <lineage>
        <taxon>Bacteria</taxon>
        <taxon>Bacillati</taxon>
        <taxon>Bacillota</taxon>
        <taxon>Clostridia</taxon>
        <taxon>Eubacteriales</taxon>
        <taxon>Intestinimonas</taxon>
    </lineage>
</organism>
<comment type="caution">
    <text evidence="1">The sequence shown here is derived from an EMBL/GenBank/DDBJ whole genome shotgun (WGS) entry which is preliminary data.</text>
</comment>